<evidence type="ECO:0000259" key="2">
    <source>
        <dbReference type="Pfam" id="PF20653"/>
    </source>
</evidence>
<dbReference type="InterPro" id="IPR048369">
    <property type="entry name" value="COG6_C"/>
</dbReference>
<dbReference type="EMBL" id="JAGRRH010000013">
    <property type="protein sequence ID" value="KAG7361523.1"/>
    <property type="molecule type" value="Genomic_DNA"/>
</dbReference>
<feature type="compositionally biased region" description="Polar residues" evidence="1">
    <location>
        <begin position="806"/>
        <end position="818"/>
    </location>
</feature>
<reference evidence="3" key="1">
    <citation type="journal article" date="2021" name="Sci. Rep.">
        <title>Diploid genomic architecture of Nitzschia inconspicua, an elite biomass production diatom.</title>
        <authorList>
            <person name="Oliver A."/>
            <person name="Podell S."/>
            <person name="Pinowska A."/>
            <person name="Traller J.C."/>
            <person name="Smith S.R."/>
            <person name="McClure R."/>
            <person name="Beliaev A."/>
            <person name="Bohutskyi P."/>
            <person name="Hill E.A."/>
            <person name="Rabines A."/>
            <person name="Zheng H."/>
            <person name="Allen L.Z."/>
            <person name="Kuo A."/>
            <person name="Grigoriev I.V."/>
            <person name="Allen A.E."/>
            <person name="Hazlebeck D."/>
            <person name="Allen E.E."/>
        </authorList>
    </citation>
    <scope>NUCLEOTIDE SEQUENCE</scope>
    <source>
        <strain evidence="3">Hildebrandi</strain>
    </source>
</reference>
<dbReference type="GO" id="GO:0006891">
    <property type="term" value="P:intra-Golgi vesicle-mediated transport"/>
    <property type="evidence" value="ECO:0007669"/>
    <property type="project" value="InterPro"/>
</dbReference>
<dbReference type="Pfam" id="PF20653">
    <property type="entry name" value="COG6_C"/>
    <property type="match status" value="2"/>
</dbReference>
<dbReference type="SMART" id="SM01087">
    <property type="entry name" value="COG6"/>
    <property type="match status" value="1"/>
</dbReference>
<proteinExistence type="predicted"/>
<comment type="caution">
    <text evidence="3">The sequence shown here is derived from an EMBL/GenBank/DDBJ whole genome shotgun (WGS) entry which is preliminary data.</text>
</comment>
<evidence type="ECO:0000313" key="4">
    <source>
        <dbReference type="Proteomes" id="UP000693970"/>
    </source>
</evidence>
<dbReference type="OrthoDB" id="272987at2759"/>
<dbReference type="PANTHER" id="PTHR37067:SF3">
    <property type="entry name" value="PX DOMAIN-CONTAINING PROTEIN"/>
    <property type="match status" value="1"/>
</dbReference>
<feature type="domain" description="Conserved Oligomeric Golgi complex subunit 6 C-terminal" evidence="2">
    <location>
        <begin position="949"/>
        <end position="1202"/>
    </location>
</feature>
<name>A0A9K3LGC2_9STRA</name>
<organism evidence="3 4">
    <name type="scientific">Nitzschia inconspicua</name>
    <dbReference type="NCBI Taxonomy" id="303405"/>
    <lineage>
        <taxon>Eukaryota</taxon>
        <taxon>Sar</taxon>
        <taxon>Stramenopiles</taxon>
        <taxon>Ochrophyta</taxon>
        <taxon>Bacillariophyta</taxon>
        <taxon>Bacillariophyceae</taxon>
        <taxon>Bacillariophycidae</taxon>
        <taxon>Bacillariales</taxon>
        <taxon>Bacillariaceae</taxon>
        <taxon>Nitzschia</taxon>
    </lineage>
</organism>
<evidence type="ECO:0000256" key="1">
    <source>
        <dbReference type="SAM" id="MobiDB-lite"/>
    </source>
</evidence>
<feature type="region of interest" description="Disordered" evidence="1">
    <location>
        <begin position="1092"/>
        <end position="1114"/>
    </location>
</feature>
<gene>
    <name evidence="3" type="ORF">IV203_036624</name>
</gene>
<sequence length="1479" mass="165821">MAETKRKGKAKKFNLEWIVKYGLEVSTRDPSTREVTTVVCSFCRSFGREDEHAERKRKRTMNAKYFSYPWRSDNFSRHLKQQHPVKWDEYTSMPAEEKQKFFVEKESAAVVNMRSFVQPEGSMKARINAKQKLQFTIDADIIETLIFGLLFDDPEEEGEQVNRLHVAKKNAFKTFVRNDEDNTFVIEVKSVLKLNMVANFVAIGVSFRQASKLYQSVKEETGMGVLGSVSDVEVAQHCRTVCAINLQYLKEIFNDIWAFAIAIDAGNNAGTAYLDLRMRCYYKGSLENLHILAIPMREHHTGEYQYDHIVETMNVLAPDWRHQLIGVTTDGASTMTGCIQGTCTRLSNECHGNIFRVWCGAHQLDLVVKKAFNQLMNKKFLITLTGVTGHLRRQQNLIQDMKSSCPTFATTRWISMGKVLKWFKANRIRLFQRFSEKKPACTPSMEWWLVVIIIQGLVERIEKTFSAMQGTRTLVCEQRQLLTALKQDIKERCYINGPMTDEESISFLAAVNNDPLHGFHLNNYCVLRQEAASSIDEVGRFVQLTMDGLRSSSSDADKEAHDCIISTIANFSLQLVSGILLSRDFVSCLEDQRIRLGHKFSEAEVENIDEQFRKLRLAFKEQSGFSQMLLDAQASCAVQSFEKCWSQLGSEFEQLRMFCGAIASIMPSTSSVESDFSLINWTKDPNLQSLNIGADVTRGNVASSNQNSILASKVSRALEVRSDTPAMKAALDALAHLPDHQDDLFTVDSRSVRVAIEQDALQQALMLQKELKGLLLTVTELKKGVSETAAIARRIDDVLHSNVVTSGVESNDPTSSVPGDSGDVSATGRDALDSALEQEQKLAAVLSDCFARRNLARKRMEAVHEFLERFDLSEEDSRLLDHYAFEDVEASSVNGIAFLNALERVRTIRLELGQTFGSLDVLHQQKQSHRLPEMSSSSSSDGNRLGASSALRMMESLAQKQERAYERLYHWLQKYLHLHSHEQQHIGPAGVAQDEDYLDEVLSNPFVRRSLKTLRNVPAFYSHLLELIAQSRRSEETRRFLLALTSGYGGLPPIEMRAHDSVVYVGDMLAFCFRAFSVEADVARALLNFEPEGEEKEDDQDAQDAKNQVKLAEEDPEYLSDKPITALEMLHQSMGGLARPLKSRILTVVSTLARRPDEDDVDSDDGMNDLEEEGALTRAQLSQLYEICGLLLFYASALDKALLKVSATGCSINTERSLTEKNPLVSSILDCLGEATNAYEASLRVYGAILEQLHQITGDAEASLAHAMVVRIVEVRKSSPGFVSDVECPSAYEQILSLDWSCDVLVEAALPSCQTLDDTVTLKQLISVARQGNLTDSVQHSLEEKVREKERSLIDVLVDKETADVLDLCGLGSLVTAWERFKGVQVEGMTMASYPGLTPDEAESSMKDFYSSLYSPPIPSFENVIKDPTLRKIARAKIADQVCQRYTALFNAMSQKDGGYDDLSFLGHTPQQVVTLFSA</sequence>
<dbReference type="Proteomes" id="UP000693970">
    <property type="component" value="Unassembled WGS sequence"/>
</dbReference>
<dbReference type="InterPro" id="IPR010490">
    <property type="entry name" value="COG6"/>
</dbReference>
<dbReference type="PANTHER" id="PTHR37067">
    <property type="entry name" value="PX DOMAIN-CONTAINING PROTEIN"/>
    <property type="match status" value="1"/>
</dbReference>
<dbReference type="GO" id="GO:0017119">
    <property type="term" value="C:Golgi transport complex"/>
    <property type="evidence" value="ECO:0007669"/>
    <property type="project" value="InterPro"/>
</dbReference>
<keyword evidence="4" id="KW-1185">Reference proteome</keyword>
<reference evidence="3" key="2">
    <citation type="submission" date="2021-04" db="EMBL/GenBank/DDBJ databases">
        <authorList>
            <person name="Podell S."/>
        </authorList>
    </citation>
    <scope>NUCLEOTIDE SEQUENCE</scope>
    <source>
        <strain evidence="3">Hildebrandi</strain>
    </source>
</reference>
<protein>
    <submittedName>
        <fullName evidence="3">Conserved oligomeric complex COG6</fullName>
    </submittedName>
</protein>
<feature type="compositionally biased region" description="Acidic residues" evidence="1">
    <location>
        <begin position="1092"/>
        <end position="1102"/>
    </location>
</feature>
<accession>A0A9K3LGC2</accession>
<feature type="domain" description="Conserved Oligomeric Golgi complex subunit 6 C-terminal" evidence="2">
    <location>
        <begin position="1343"/>
        <end position="1476"/>
    </location>
</feature>
<evidence type="ECO:0000313" key="3">
    <source>
        <dbReference type="EMBL" id="KAG7361523.1"/>
    </source>
</evidence>
<feature type="region of interest" description="Disordered" evidence="1">
    <location>
        <begin position="806"/>
        <end position="828"/>
    </location>
</feature>